<sequence>MFQKGDSVVYGNLGVCKINDLVTRQFEGLDEAHPYYVLKPLYQEGVLYVPADNPKIALRAVLTADEANQLIDSIPSLHGEAFHSRSAQELAAHYEESLKTHDCKDLLELAMSIYEKKQSLTRQNKKFGRADEHFMRQAKENLYGELAAALNIPKESVPDYIQQRINAHTTA</sequence>
<dbReference type="InterPro" id="IPR042215">
    <property type="entry name" value="CarD-like_C"/>
</dbReference>
<feature type="domain" description="CarD-like/TRCF RNAP-interacting" evidence="1">
    <location>
        <begin position="1"/>
        <end position="111"/>
    </location>
</feature>
<dbReference type="Gene3D" id="1.20.58.1290">
    <property type="entry name" value="CarD-like, C-terminal domain"/>
    <property type="match status" value="1"/>
</dbReference>
<evidence type="ECO:0000313" key="2">
    <source>
        <dbReference type="EMBL" id="VUX08669.1"/>
    </source>
</evidence>
<evidence type="ECO:0000259" key="1">
    <source>
        <dbReference type="SMART" id="SM01058"/>
    </source>
</evidence>
<dbReference type="Gene3D" id="2.40.10.170">
    <property type="match status" value="1"/>
</dbReference>
<dbReference type="Proteomes" id="UP000406184">
    <property type="component" value="Unassembled WGS sequence"/>
</dbReference>
<organism evidence="2 3">
    <name type="scientific">Faecalibacterium prausnitzii</name>
    <dbReference type="NCBI Taxonomy" id="853"/>
    <lineage>
        <taxon>Bacteria</taxon>
        <taxon>Bacillati</taxon>
        <taxon>Bacillota</taxon>
        <taxon>Clostridia</taxon>
        <taxon>Eubacteriales</taxon>
        <taxon>Oscillospiraceae</taxon>
        <taxon>Faecalibacterium</taxon>
    </lineage>
</organism>
<dbReference type="InterPro" id="IPR003711">
    <property type="entry name" value="CarD-like/TRCF_RID"/>
</dbReference>
<dbReference type="Pfam" id="PF02559">
    <property type="entry name" value="CarD_TRCF_RID"/>
    <property type="match status" value="1"/>
</dbReference>
<accession>A0A564TN46</accession>
<dbReference type="RefSeq" id="WP_158398825.1">
    <property type="nucleotide sequence ID" value="NZ_CABHMY010000100.1"/>
</dbReference>
<dbReference type="InterPro" id="IPR036101">
    <property type="entry name" value="CarD-like/TRCF_RID_sf"/>
</dbReference>
<protein>
    <submittedName>
        <fullName evidence="2">RNA polymerase-binding transcription factor CarD</fullName>
    </submittedName>
</protein>
<gene>
    <name evidence="2" type="primary">carD</name>
    <name evidence="2" type="ORF">FPPS064S07_00534</name>
</gene>
<name>A0A564TN46_9FIRM</name>
<dbReference type="SUPFAM" id="SSF141259">
    <property type="entry name" value="CarD-like"/>
    <property type="match status" value="1"/>
</dbReference>
<dbReference type="AlphaFoldDB" id="A0A564TN46"/>
<evidence type="ECO:0000313" key="3">
    <source>
        <dbReference type="Proteomes" id="UP000406184"/>
    </source>
</evidence>
<keyword evidence="3" id="KW-1185">Reference proteome</keyword>
<proteinExistence type="predicted"/>
<reference evidence="2 3" key="1">
    <citation type="submission" date="2019-07" db="EMBL/GenBank/DDBJ databases">
        <authorList>
            <person name="Hibberd C M."/>
            <person name="Gehrig L. J."/>
            <person name="Chang H.-W."/>
            <person name="Venkatesh S."/>
        </authorList>
    </citation>
    <scope>NUCLEOTIDE SEQUENCE [LARGE SCALE GENOMIC DNA]</scope>
    <source>
        <strain evidence="2">Faecalibacterium_prausnitzii_JG_BgPS064</strain>
    </source>
</reference>
<dbReference type="EMBL" id="CABHMY010000100">
    <property type="protein sequence ID" value="VUX08669.1"/>
    <property type="molecule type" value="Genomic_DNA"/>
</dbReference>
<dbReference type="SMART" id="SM01058">
    <property type="entry name" value="CarD_TRCF"/>
    <property type="match status" value="1"/>
</dbReference>